<dbReference type="GO" id="GO:0005730">
    <property type="term" value="C:nucleolus"/>
    <property type="evidence" value="ECO:0007669"/>
    <property type="project" value="UniProtKB-SubCell"/>
</dbReference>
<comment type="subunit">
    <text evidence="6">Associates with 90S and pre-40S pre-ribosomal particles.</text>
</comment>
<evidence type="ECO:0000256" key="2">
    <source>
        <dbReference type="ARBA" id="ARBA00009418"/>
    </source>
</evidence>
<evidence type="ECO:0000313" key="8">
    <source>
        <dbReference type="EMBL" id="KAL1122211.1"/>
    </source>
</evidence>
<evidence type="ECO:0000256" key="5">
    <source>
        <dbReference type="ARBA" id="ARBA00023242"/>
    </source>
</evidence>
<comment type="subcellular location">
    <subcellularLocation>
        <location evidence="1 6">Nucleus</location>
        <location evidence="1 6">Nucleolus</location>
    </subcellularLocation>
</comment>
<comment type="caution">
    <text evidence="8">The sequence shown here is derived from an EMBL/GenBank/DDBJ whole genome shotgun (WGS) entry which is preliminary data.</text>
</comment>
<keyword evidence="6" id="KW-0687">Ribonucleoprotein</keyword>
<feature type="region of interest" description="Disordered" evidence="7">
    <location>
        <begin position="1"/>
        <end position="85"/>
    </location>
</feature>
<reference evidence="8 9" key="1">
    <citation type="submission" date="2024-07" db="EMBL/GenBank/DDBJ databases">
        <title>Chromosome-level genome assembly of the water stick insect Ranatra chinensis (Heteroptera: Nepidae).</title>
        <authorList>
            <person name="Liu X."/>
        </authorList>
    </citation>
    <scope>NUCLEOTIDE SEQUENCE [LARGE SCALE GENOMIC DNA]</scope>
    <source>
        <strain evidence="8">Cailab_2021Rc</strain>
        <tissue evidence="8">Muscle</tissue>
    </source>
</reference>
<dbReference type="PANTHER" id="PTHR21738">
    <property type="entry name" value="RIBOSOMAL RNA PROCESSING PROTEIN 36 HOMOLOG"/>
    <property type="match status" value="1"/>
</dbReference>
<dbReference type="GO" id="GO:1990904">
    <property type="term" value="C:ribonucleoprotein complex"/>
    <property type="evidence" value="ECO:0007669"/>
    <property type="project" value="UniProtKB-KW"/>
</dbReference>
<organism evidence="8 9">
    <name type="scientific">Ranatra chinensis</name>
    <dbReference type="NCBI Taxonomy" id="642074"/>
    <lineage>
        <taxon>Eukaryota</taxon>
        <taxon>Metazoa</taxon>
        <taxon>Ecdysozoa</taxon>
        <taxon>Arthropoda</taxon>
        <taxon>Hexapoda</taxon>
        <taxon>Insecta</taxon>
        <taxon>Pterygota</taxon>
        <taxon>Neoptera</taxon>
        <taxon>Paraneoptera</taxon>
        <taxon>Hemiptera</taxon>
        <taxon>Heteroptera</taxon>
        <taxon>Panheteroptera</taxon>
        <taxon>Nepomorpha</taxon>
        <taxon>Nepidae</taxon>
        <taxon>Ranatrinae</taxon>
        <taxon>Ranatra</taxon>
    </lineage>
</organism>
<feature type="compositionally biased region" description="Acidic residues" evidence="7">
    <location>
        <begin position="1"/>
        <end position="14"/>
    </location>
</feature>
<sequence>MDLTDTDSEEDGGVQEENLSFADRLKLKKSRPGSRNIKGEGPSSHTTSRANKNRPREVSSKVPVRFLGPNSKKQAASSSRDPRFDSLCGDFDEKKFSTSYSFIKDIKMQERRKLASVYKKEKKRGGDNIEKLEGIKCMIQRIDNQEREWKKRDAEKEQSKMEKHKQIEMMLEGKKPYFMKKSEKKFQNLMGTYDALKNSGKLEKRMKKKNKKNSKKPYVTD</sequence>
<dbReference type="EMBL" id="JBFDAA010000014">
    <property type="protein sequence ID" value="KAL1122211.1"/>
    <property type="molecule type" value="Genomic_DNA"/>
</dbReference>
<evidence type="ECO:0000256" key="3">
    <source>
        <dbReference type="ARBA" id="ARBA00022517"/>
    </source>
</evidence>
<evidence type="ECO:0000256" key="1">
    <source>
        <dbReference type="ARBA" id="ARBA00004604"/>
    </source>
</evidence>
<name>A0ABD0Y4T7_9HEMI</name>
<comment type="similarity">
    <text evidence="2 6">Belongs to the RRP36 family.</text>
</comment>
<evidence type="ECO:0000256" key="4">
    <source>
        <dbReference type="ARBA" id="ARBA00022552"/>
    </source>
</evidence>
<keyword evidence="3 6" id="KW-0690">Ribosome biogenesis</keyword>
<keyword evidence="9" id="KW-1185">Reference proteome</keyword>
<gene>
    <name evidence="8" type="ORF">AAG570_003616</name>
</gene>
<evidence type="ECO:0000256" key="6">
    <source>
        <dbReference type="RuleBase" id="RU368027"/>
    </source>
</evidence>
<keyword evidence="5 6" id="KW-0539">Nucleus</keyword>
<dbReference type="GO" id="GO:0006364">
    <property type="term" value="P:rRNA processing"/>
    <property type="evidence" value="ECO:0007669"/>
    <property type="project" value="UniProtKB-UniRule"/>
</dbReference>
<dbReference type="PANTHER" id="PTHR21738:SF0">
    <property type="entry name" value="RIBOSOMAL RNA PROCESSING PROTEIN 36 HOMOLOG"/>
    <property type="match status" value="1"/>
</dbReference>
<dbReference type="Proteomes" id="UP001558652">
    <property type="component" value="Unassembled WGS sequence"/>
</dbReference>
<keyword evidence="4 6" id="KW-0698">rRNA processing</keyword>
<feature type="region of interest" description="Disordered" evidence="7">
    <location>
        <begin position="197"/>
        <end position="221"/>
    </location>
</feature>
<comment type="function">
    <text evidence="6">Component of the 90S pre-ribosome involved in the maturation of rRNAs. Required for early cleavages of the pre-RNAs in the 40S ribosomal subunit maturation pathway.</text>
</comment>
<accession>A0ABD0Y4T7</accession>
<protein>
    <recommendedName>
        <fullName evidence="6">rRNA biogenesis protein RRP36</fullName>
    </recommendedName>
</protein>
<evidence type="ECO:0000313" key="9">
    <source>
        <dbReference type="Proteomes" id="UP001558652"/>
    </source>
</evidence>
<dbReference type="AlphaFoldDB" id="A0ABD0Y4T7"/>
<dbReference type="Pfam" id="PF06102">
    <property type="entry name" value="RRP36"/>
    <property type="match status" value="1"/>
</dbReference>
<evidence type="ECO:0000256" key="7">
    <source>
        <dbReference type="SAM" id="MobiDB-lite"/>
    </source>
</evidence>
<proteinExistence type="inferred from homology"/>
<dbReference type="InterPro" id="IPR009292">
    <property type="entry name" value="RRP36"/>
</dbReference>
<feature type="compositionally biased region" description="Basic residues" evidence="7">
    <location>
        <begin position="204"/>
        <end position="215"/>
    </location>
</feature>